<accession>A0A7J5YC93</accession>
<organism evidence="2 3">
    <name type="scientific">Dissostichus mawsoni</name>
    <name type="common">Antarctic cod</name>
    <dbReference type="NCBI Taxonomy" id="36200"/>
    <lineage>
        <taxon>Eukaryota</taxon>
        <taxon>Metazoa</taxon>
        <taxon>Chordata</taxon>
        <taxon>Craniata</taxon>
        <taxon>Vertebrata</taxon>
        <taxon>Euteleostomi</taxon>
        <taxon>Actinopterygii</taxon>
        <taxon>Neopterygii</taxon>
        <taxon>Teleostei</taxon>
        <taxon>Neoteleostei</taxon>
        <taxon>Acanthomorphata</taxon>
        <taxon>Eupercaria</taxon>
        <taxon>Perciformes</taxon>
        <taxon>Notothenioidei</taxon>
        <taxon>Nototheniidae</taxon>
        <taxon>Dissostichus</taxon>
    </lineage>
</organism>
<dbReference type="EMBL" id="JAAKFY010000013">
    <property type="protein sequence ID" value="KAF3847082.1"/>
    <property type="molecule type" value="Genomic_DNA"/>
</dbReference>
<comment type="caution">
    <text evidence="2">The sequence shown here is derived from an EMBL/GenBank/DDBJ whole genome shotgun (WGS) entry which is preliminary data.</text>
</comment>
<dbReference type="Proteomes" id="UP000518266">
    <property type="component" value="Unassembled WGS sequence"/>
</dbReference>
<proteinExistence type="predicted"/>
<reference evidence="2 3" key="1">
    <citation type="submission" date="2020-03" db="EMBL/GenBank/DDBJ databases">
        <title>Dissostichus mawsoni Genome sequencing and assembly.</title>
        <authorList>
            <person name="Park H."/>
        </authorList>
    </citation>
    <scope>NUCLEOTIDE SEQUENCE [LARGE SCALE GENOMIC DNA]</scope>
    <source>
        <strain evidence="2">DM0001</strain>
        <tissue evidence="2">Muscle</tissue>
    </source>
</reference>
<evidence type="ECO:0000313" key="2">
    <source>
        <dbReference type="EMBL" id="KAF3847082.1"/>
    </source>
</evidence>
<feature type="region of interest" description="Disordered" evidence="1">
    <location>
        <begin position="491"/>
        <end position="511"/>
    </location>
</feature>
<protein>
    <submittedName>
        <fullName evidence="2">Uncharacterized protein</fullName>
    </submittedName>
</protein>
<sequence>MEVDRAPCWQVNSEITSSWPKYLQLRIMMALSFMIQSVLIMNFNSSINIYIRLKYKVLQYDKNSGGLNVPNLEVYYYSFTLRALKNWIDESTNVPGIQIERSIVYPLKLGDVLFSAMSPYDCMHTFGPIIGQAVIVWKHVEKLCNWSVDWHSNTPMFHNLLLRIGKKAIQFPQWQTRGIHYLSDITNDNGLMSFQELKDTYNVPGSSFFFYLQLHTAMRTYGVPWNQPLPTHQLVKVILSSNIWNADLKNDTQTIDWKRIWNNISLTSSYHNHQLIQYKMIHRYYLSTRKCCQLRMIPSPICLLCNQKTIGTYVHMVYECTAVRTVCSVLSLSSLENVPLGPCVHPVEVVISWMGPRLVDSHHLRMVSSEHSTGSLMSPSVLGSRCLKMVVLSWRSQALITARMMVCQKMYTYQSGLHGSGPAKDDTKMIGEVPAAPPPLPPSSLVYLPKYYGEDATALRRYCRNCSNAGNKTVKTPVYCTKCQTEDEEHGEGAQASAPEHASSSNNTDPNILKAMDNITENITNVLNAKIDTVLAAIKDQATQIQALGARVCEAEDRIANVETAADSLKENIDIALVQQTHLDDTEHSRLQHGAYGQIFSSSFTTRRGARCMRCLCMQLTFCYLYFKPNNSLPAALSLLEQFGSISGYKLNLNKSILFPINSEALHLDYKDSPLKLEREQFTYLGAFQTGTSGEGWIKLANSELSDPLPAHLERLANSCTILQQGKLQHTADATIQNALHRDEAGDSELMPAQSLL</sequence>
<keyword evidence="3" id="KW-1185">Reference proteome</keyword>
<gene>
    <name evidence="2" type="ORF">F7725_020110</name>
</gene>
<dbReference type="OrthoDB" id="416119at2759"/>
<dbReference type="AlphaFoldDB" id="A0A7J5YC93"/>
<evidence type="ECO:0000313" key="3">
    <source>
        <dbReference type="Proteomes" id="UP000518266"/>
    </source>
</evidence>
<name>A0A7J5YC93_DISMA</name>
<evidence type="ECO:0000256" key="1">
    <source>
        <dbReference type="SAM" id="MobiDB-lite"/>
    </source>
</evidence>